<proteinExistence type="predicted"/>
<gene>
    <name evidence="4" type="ORF">ACFPJ6_11770</name>
</gene>
<keyword evidence="2" id="KW-0560">Oxidoreductase</keyword>
<evidence type="ECO:0000256" key="2">
    <source>
        <dbReference type="ARBA" id="ARBA00023002"/>
    </source>
</evidence>
<name>A0ABW0GTD9_9MICO</name>
<dbReference type="PANTHER" id="PTHR47706">
    <property type="entry name" value="NMRA-LIKE FAMILY PROTEIN"/>
    <property type="match status" value="1"/>
</dbReference>
<dbReference type="EMBL" id="JBHSLD010000009">
    <property type="protein sequence ID" value="MFC5381471.1"/>
    <property type="molecule type" value="Genomic_DNA"/>
</dbReference>
<accession>A0ABW0GTD9</accession>
<keyword evidence="1" id="KW-0521">NADP</keyword>
<evidence type="ECO:0000313" key="5">
    <source>
        <dbReference type="Proteomes" id="UP001596122"/>
    </source>
</evidence>
<evidence type="ECO:0000256" key="1">
    <source>
        <dbReference type="ARBA" id="ARBA00022857"/>
    </source>
</evidence>
<dbReference type="InterPro" id="IPR036291">
    <property type="entry name" value="NAD(P)-bd_dom_sf"/>
</dbReference>
<dbReference type="Proteomes" id="UP001596122">
    <property type="component" value="Unassembled WGS sequence"/>
</dbReference>
<dbReference type="Gene3D" id="3.40.50.720">
    <property type="entry name" value="NAD(P)-binding Rossmann-like Domain"/>
    <property type="match status" value="1"/>
</dbReference>
<dbReference type="Pfam" id="PF01370">
    <property type="entry name" value="Epimerase"/>
    <property type="match status" value="1"/>
</dbReference>
<reference evidence="5" key="1">
    <citation type="journal article" date="2019" name="Int. J. Syst. Evol. Microbiol.">
        <title>The Global Catalogue of Microorganisms (GCM) 10K type strain sequencing project: providing services to taxonomists for standard genome sequencing and annotation.</title>
        <authorList>
            <consortium name="The Broad Institute Genomics Platform"/>
            <consortium name="The Broad Institute Genome Sequencing Center for Infectious Disease"/>
            <person name="Wu L."/>
            <person name="Ma J."/>
        </authorList>
    </citation>
    <scope>NUCLEOTIDE SEQUENCE [LARGE SCALE GENOMIC DNA]</scope>
    <source>
        <strain evidence="5">CCUG 43114</strain>
    </source>
</reference>
<dbReference type="SUPFAM" id="SSF51735">
    <property type="entry name" value="NAD(P)-binding Rossmann-fold domains"/>
    <property type="match status" value="1"/>
</dbReference>
<protein>
    <submittedName>
        <fullName evidence="4">NAD-dependent epimerase/dehydratase family protein</fullName>
    </submittedName>
</protein>
<dbReference type="RefSeq" id="WP_340269355.1">
    <property type="nucleotide sequence ID" value="NZ_JBBEOG010000004.1"/>
</dbReference>
<organism evidence="4 5">
    <name type="scientific">Aquipuribacter nitratireducens</name>
    <dbReference type="NCBI Taxonomy" id="650104"/>
    <lineage>
        <taxon>Bacteria</taxon>
        <taxon>Bacillati</taxon>
        <taxon>Actinomycetota</taxon>
        <taxon>Actinomycetes</taxon>
        <taxon>Micrococcales</taxon>
        <taxon>Intrasporangiaceae</taxon>
        <taxon>Aquipuribacter</taxon>
    </lineage>
</organism>
<sequence length="313" mass="33082">MTVRHVVVGAGPVGTAVALLLADAGHDVRVVTRSGSGPEHPRVARVRADASDAERFREVSAGAAVIYNCVNPPYERWTTDWPPVADSLLAAAQAHDAVLATVSNLYAYGVVDGPISEDTPERPHDAKGAVRARMWADALAAHTAGRVRAVEVRASDFADAGDQSHLARNAGAVLAGRRATVMGSADQPHTWTSTRDVARLLVAAAADPDAHGRVWHVPSNPPRTQREALADLARVAGVRAPRVSVLGPRAVRTLGVVVPFVRELAGTVYQFSAPFVLDDSAARACFGLEPEPWEDVLARVVADARAQRPGRAA</sequence>
<dbReference type="InterPro" id="IPR051609">
    <property type="entry name" value="NmrA/Isoflavone_reductase-like"/>
</dbReference>
<keyword evidence="5" id="KW-1185">Reference proteome</keyword>
<evidence type="ECO:0000313" key="4">
    <source>
        <dbReference type="EMBL" id="MFC5381471.1"/>
    </source>
</evidence>
<dbReference type="InterPro" id="IPR001509">
    <property type="entry name" value="Epimerase_deHydtase"/>
</dbReference>
<dbReference type="PANTHER" id="PTHR47706:SF9">
    <property type="entry name" value="NMRA-LIKE DOMAIN-CONTAINING PROTEIN-RELATED"/>
    <property type="match status" value="1"/>
</dbReference>
<evidence type="ECO:0000259" key="3">
    <source>
        <dbReference type="Pfam" id="PF01370"/>
    </source>
</evidence>
<feature type="domain" description="NAD-dependent epimerase/dehydratase" evidence="3">
    <location>
        <begin position="7"/>
        <end position="215"/>
    </location>
</feature>
<comment type="caution">
    <text evidence="4">The sequence shown here is derived from an EMBL/GenBank/DDBJ whole genome shotgun (WGS) entry which is preliminary data.</text>
</comment>